<dbReference type="AlphaFoldDB" id="A0A1H3M3W3"/>
<protein>
    <recommendedName>
        <fullName evidence="4">DUF2073 domain-containing protein</fullName>
    </recommendedName>
</protein>
<evidence type="ECO:0000313" key="2">
    <source>
        <dbReference type="EMBL" id="SDY70705.1"/>
    </source>
</evidence>
<dbReference type="OrthoDB" id="74375at2157"/>
<dbReference type="Pfam" id="PF09846">
    <property type="entry name" value="OapB"/>
    <property type="match status" value="1"/>
</dbReference>
<dbReference type="InterPro" id="IPR012017">
    <property type="entry name" value="OapB-like"/>
</dbReference>
<gene>
    <name evidence="2" type="ORF">SAMN05216564_108106</name>
</gene>
<dbReference type="Proteomes" id="UP000199079">
    <property type="component" value="Unassembled WGS sequence"/>
</dbReference>
<accession>A0A1H3M3W3</accession>
<organism evidence="2 3">
    <name type="scientific">Halopenitus persicus</name>
    <dbReference type="NCBI Taxonomy" id="1048396"/>
    <lineage>
        <taxon>Archaea</taxon>
        <taxon>Methanobacteriati</taxon>
        <taxon>Methanobacteriota</taxon>
        <taxon>Stenosarchaea group</taxon>
        <taxon>Halobacteria</taxon>
        <taxon>Halobacteriales</taxon>
        <taxon>Haloferacaceae</taxon>
        <taxon>Halopenitus</taxon>
    </lineage>
</organism>
<feature type="compositionally biased region" description="Gly residues" evidence="1">
    <location>
        <begin position="28"/>
        <end position="39"/>
    </location>
</feature>
<reference evidence="3" key="1">
    <citation type="submission" date="2016-10" db="EMBL/GenBank/DDBJ databases">
        <authorList>
            <person name="Varghese N."/>
            <person name="Submissions S."/>
        </authorList>
    </citation>
    <scope>NUCLEOTIDE SEQUENCE [LARGE SCALE GENOMIC DNA]</scope>
    <source>
        <strain evidence="3">DC30,IBRC 10041,KCTC 4046</strain>
    </source>
</reference>
<evidence type="ECO:0008006" key="4">
    <source>
        <dbReference type="Google" id="ProtNLM"/>
    </source>
</evidence>
<keyword evidence="3" id="KW-1185">Reference proteome</keyword>
<sequence length="159" mass="16781">MPEATSNVDGGDGIGDDPDGIGDDPGDDGSGNDSGGNDDGNGVRIDLISGARMEGLTGMEKIRLILDGVRDGNIVILEEGLSPDEESKLIEVTMTEINPDEFSGIEIETYPKSDAGDQTLLDRLMGRESAQKLTVIGPANQLQTLHKDETLISALVSRK</sequence>
<feature type="region of interest" description="Disordered" evidence="1">
    <location>
        <begin position="1"/>
        <end position="43"/>
    </location>
</feature>
<proteinExistence type="predicted"/>
<name>A0A1H3M3W3_9EURY</name>
<evidence type="ECO:0000256" key="1">
    <source>
        <dbReference type="SAM" id="MobiDB-lite"/>
    </source>
</evidence>
<feature type="compositionally biased region" description="Acidic residues" evidence="1">
    <location>
        <begin position="14"/>
        <end position="27"/>
    </location>
</feature>
<evidence type="ECO:0000313" key="3">
    <source>
        <dbReference type="Proteomes" id="UP000199079"/>
    </source>
</evidence>
<dbReference type="EMBL" id="FNPC01000008">
    <property type="protein sequence ID" value="SDY70705.1"/>
    <property type="molecule type" value="Genomic_DNA"/>
</dbReference>